<reference evidence="4" key="1">
    <citation type="journal article" date="2019" name="Int. J. Syst. Evol. Microbiol.">
        <title>The Global Catalogue of Microorganisms (GCM) 10K type strain sequencing project: providing services to taxonomists for standard genome sequencing and annotation.</title>
        <authorList>
            <consortium name="The Broad Institute Genomics Platform"/>
            <consortium name="The Broad Institute Genome Sequencing Center for Infectious Disease"/>
            <person name="Wu L."/>
            <person name="Ma J."/>
        </authorList>
    </citation>
    <scope>NUCLEOTIDE SEQUENCE [LARGE SCALE GENOMIC DNA]</scope>
    <source>
        <strain evidence="4">CGMCC 1.12966</strain>
    </source>
</reference>
<dbReference type="EMBL" id="BNAF01000010">
    <property type="protein sequence ID" value="GHE42215.1"/>
    <property type="molecule type" value="Genomic_DNA"/>
</dbReference>
<dbReference type="InterPro" id="IPR011042">
    <property type="entry name" value="6-blade_b-propeller_TolB-like"/>
</dbReference>
<dbReference type="Proteomes" id="UP000620550">
    <property type="component" value="Unassembled WGS sequence"/>
</dbReference>
<gene>
    <name evidence="3" type="ORF">GCM10017764_26830</name>
</gene>
<dbReference type="Pfam" id="PF07676">
    <property type="entry name" value="PD40"/>
    <property type="match status" value="4"/>
</dbReference>
<comment type="caution">
    <text evidence="3">The sequence shown here is derived from an EMBL/GenBank/DDBJ whole genome shotgun (WGS) entry which is preliminary data.</text>
</comment>
<keyword evidence="4" id="KW-1185">Reference proteome</keyword>
<sequence>MNTIRAWSQFRLTYSVLGLFFIATMLPTVTKAQYFGQNKMRYKKLDFAVKETPHFEMYSYLKNDSLVKWLSKEAEVWYNLHQQVFQDTFVRKNPIIIYNNHPEFQQTTAISGEISVGTGGVTEAFKQRVVMPVMQINQQTRHVLGHEMVHAFQYRVLMEGKDTTRLESVANIPLWMVEGMAEYLSIGKKDAFTAMWMRDAYARKDIPSLKQLTEQSYAYFPYRYGQAFLAYVGATYGDTVIMPMFMETAKYGYEVAMKRVFGYDAQTMSTLWRNSMETTFKNLDKDTVSRPIGQPLITARNGGRMNVAPAISPDGRYVAFMSEKDLFGIDLFLADAHTGEVIRKLGSRMTNKDIDEFSYLESAGDFSADSKRFAFSVFSGGKNKLMVIDVKTGKVLNVQAMGDIFEFTNISFSPDGHTVAFSGLKQGQSDIYTYNLETKELLQLTNDKYADFQPSYSPDGKTIVFSTDRVAYESDTRSVDIPMGLALLDIASKNVRNIAVFPGANNLNPHFSGDGSYVYFLSNGDGYRNMFRYSLSTLAVEQMTDYFTGISGITEYAPAMSISNDDNIVYSYFKGNQYNIYKAKAADFEAKSIDATRVDFSAAMLPPDVNRGVNVVNTNLQNFNLYERIGESQINPVPYRSKFKLDYLANTGVGMTVGSRYGAGMAGGVFGSFSDILGYNQIFTTLNINGEIYDFGGQVAYVNQKSRWNWGGSISHIPYRYGFRGFAREDLGNGEEVVVNDYVIRQFETQLDAFVAYPFNRHHRFEIGGAVARYGYRAEKWRQSFFFNYGDRERLSNEEAAALGFGNLDPLSVQQASASFVGDKSTFGMAAPLDGFRYRIGAAQYIGDLDFTAYTVDLRRYLRLKPVTIAARAYSYIRSGADENRLRGNYIGYPFFIRGFDDLRPEKVGDLTFNDLMGARVLVGNFEIRLPFTGPEKLAAVKSGFLFSDLNLFFDAGLAWNKGNKIVGSLEKKPMVQQTDIDNQPVFDEAGAPIMGYDKNYRIPVFSAGVSMRVNLFGAMIIEPYYAVPFIRSRTQFGTFGLNFMPGW</sequence>
<dbReference type="RefSeq" id="WP_308434301.1">
    <property type="nucleotide sequence ID" value="NZ_BNAF01000010.1"/>
</dbReference>
<comment type="similarity">
    <text evidence="1">Belongs to the TolB family.</text>
</comment>
<protein>
    <submittedName>
        <fullName evidence="3">Peptidase S9</fullName>
    </submittedName>
</protein>
<dbReference type="Gene3D" id="2.120.10.30">
    <property type="entry name" value="TolB, C-terminal domain"/>
    <property type="match status" value="2"/>
</dbReference>
<dbReference type="Pfam" id="PF13485">
    <property type="entry name" value="Peptidase_MA_2"/>
    <property type="match status" value="1"/>
</dbReference>
<dbReference type="InterPro" id="IPR011659">
    <property type="entry name" value="WD40"/>
</dbReference>
<name>A0ABQ3HZU3_9SPHI</name>
<dbReference type="SUPFAM" id="SSF82171">
    <property type="entry name" value="DPP6 N-terminal domain-like"/>
    <property type="match status" value="1"/>
</dbReference>
<evidence type="ECO:0000313" key="3">
    <source>
        <dbReference type="EMBL" id="GHE42215.1"/>
    </source>
</evidence>
<organism evidence="3 4">
    <name type="scientific">Sphingobacterium griseoflavum</name>
    <dbReference type="NCBI Taxonomy" id="1474952"/>
    <lineage>
        <taxon>Bacteria</taxon>
        <taxon>Pseudomonadati</taxon>
        <taxon>Bacteroidota</taxon>
        <taxon>Sphingobacteriia</taxon>
        <taxon>Sphingobacteriales</taxon>
        <taxon>Sphingobacteriaceae</taxon>
        <taxon>Sphingobacterium</taxon>
    </lineage>
</organism>
<feature type="domain" description="Peptidase MA-like" evidence="2">
    <location>
        <begin position="94"/>
        <end position="276"/>
    </location>
</feature>
<evidence type="ECO:0000259" key="2">
    <source>
        <dbReference type="Pfam" id="PF13485"/>
    </source>
</evidence>
<dbReference type="PANTHER" id="PTHR36842:SF1">
    <property type="entry name" value="PROTEIN TOLB"/>
    <property type="match status" value="1"/>
</dbReference>
<dbReference type="PANTHER" id="PTHR36842">
    <property type="entry name" value="PROTEIN TOLB HOMOLOG"/>
    <property type="match status" value="1"/>
</dbReference>
<evidence type="ECO:0000256" key="1">
    <source>
        <dbReference type="ARBA" id="ARBA00009820"/>
    </source>
</evidence>
<accession>A0ABQ3HZU3</accession>
<evidence type="ECO:0000313" key="4">
    <source>
        <dbReference type="Proteomes" id="UP000620550"/>
    </source>
</evidence>
<dbReference type="InterPro" id="IPR039568">
    <property type="entry name" value="Peptidase_MA-like_dom"/>
</dbReference>
<proteinExistence type="inferred from homology"/>